<dbReference type="SUPFAM" id="SSF56281">
    <property type="entry name" value="Metallo-hydrolase/oxidoreductase"/>
    <property type="match status" value="1"/>
</dbReference>
<sequence>MEITPFPLSHDAVDPSGFRIIFNDGKSIGVATDTGRLSDEVFKGMSGADIVCIESNYDENMLKAGSYPYFLKRRILSDRGHLSNEDCACLAMKAVKNGAKKILLSHLSCENNLPDLAYMTTDQRLTEESVIVGGDVELAVSPRFACSRVFTL</sequence>
<name>A0A645BUT4_9ZZZZ</name>
<reference evidence="2" key="1">
    <citation type="submission" date="2019-08" db="EMBL/GenBank/DDBJ databases">
        <authorList>
            <person name="Kucharzyk K."/>
            <person name="Murdoch R.W."/>
            <person name="Higgins S."/>
            <person name="Loffler F."/>
        </authorList>
    </citation>
    <scope>NUCLEOTIDE SEQUENCE</scope>
</reference>
<feature type="domain" description="Metallo-beta-lactamase" evidence="1">
    <location>
        <begin position="2"/>
        <end position="106"/>
    </location>
</feature>
<protein>
    <submittedName>
        <fullName evidence="2">Putative metallo-hydrolase YycJ</fullName>
        <ecNumber evidence="2">3.-.-.-</ecNumber>
    </submittedName>
</protein>
<evidence type="ECO:0000259" key="1">
    <source>
        <dbReference type="Pfam" id="PF12706"/>
    </source>
</evidence>
<dbReference type="InterPro" id="IPR001279">
    <property type="entry name" value="Metallo-B-lactamas"/>
</dbReference>
<dbReference type="Gene3D" id="3.60.15.10">
    <property type="entry name" value="Ribonuclease Z/Hydroxyacylglutathione hydrolase-like"/>
    <property type="match status" value="1"/>
</dbReference>
<proteinExistence type="predicted"/>
<dbReference type="InterPro" id="IPR052533">
    <property type="entry name" value="WalJ/YycJ-like"/>
</dbReference>
<dbReference type="EMBL" id="VSSQ01022562">
    <property type="protein sequence ID" value="MPM68957.1"/>
    <property type="molecule type" value="Genomic_DNA"/>
</dbReference>
<keyword evidence="2" id="KW-0378">Hydrolase</keyword>
<accession>A0A645BUT4</accession>
<evidence type="ECO:0000313" key="2">
    <source>
        <dbReference type="EMBL" id="MPM68957.1"/>
    </source>
</evidence>
<dbReference type="PANTHER" id="PTHR47619">
    <property type="entry name" value="METALLO-HYDROLASE YYCJ-RELATED"/>
    <property type="match status" value="1"/>
</dbReference>
<dbReference type="Pfam" id="PF12706">
    <property type="entry name" value="Lactamase_B_2"/>
    <property type="match status" value="1"/>
</dbReference>
<dbReference type="AlphaFoldDB" id="A0A645BUT4"/>
<dbReference type="GO" id="GO:0016787">
    <property type="term" value="F:hydrolase activity"/>
    <property type="evidence" value="ECO:0007669"/>
    <property type="project" value="UniProtKB-KW"/>
</dbReference>
<dbReference type="EC" id="3.-.-.-" evidence="2"/>
<gene>
    <name evidence="2" type="primary">yycJ_22</name>
    <name evidence="2" type="ORF">SDC9_115894</name>
</gene>
<organism evidence="2">
    <name type="scientific">bioreactor metagenome</name>
    <dbReference type="NCBI Taxonomy" id="1076179"/>
    <lineage>
        <taxon>unclassified sequences</taxon>
        <taxon>metagenomes</taxon>
        <taxon>ecological metagenomes</taxon>
    </lineage>
</organism>
<dbReference type="PANTHER" id="PTHR47619:SF1">
    <property type="entry name" value="EXODEOXYRIBONUCLEASE WALJ"/>
    <property type="match status" value="1"/>
</dbReference>
<comment type="caution">
    <text evidence="2">The sequence shown here is derived from an EMBL/GenBank/DDBJ whole genome shotgun (WGS) entry which is preliminary data.</text>
</comment>
<dbReference type="InterPro" id="IPR036866">
    <property type="entry name" value="RibonucZ/Hydroxyglut_hydro"/>
</dbReference>